<sequence length="362" mass="41739">MENWKAVVYLLASGQGILLSLALLPVRKQHPSNTFLGLILLVISLELLNAWGMQVKYHSSPDVFPFWLLQSYLMLPPSVWLFAQMTTYADFVFHRKHLLFYIPAGVDIAVQMGWYLHFRFVGHSIHLLDIKAWFLFAEILPILWMGVVLAVYAQRLLVISGQLKKEAIHVSVIHLVKIYGVFVFLLLLTILWIAAVLMYMRVFSLIELIITLFLFALGYIGYFNPAFFEVPKLLKKKTAGTEPPLFPNYNDQVELERLTHAFEQHSLHMRSKLSLEELAGELNVPSRYVSYLINRYHATNFHSFVNTYRVKEVIRKINDPAQQHKTLLALALESGFNSKSAFNQVFKTHTGQSPSEYLLVKR</sequence>
<feature type="transmembrane region" description="Helical" evidence="4">
    <location>
        <begin position="33"/>
        <end position="52"/>
    </location>
</feature>
<feature type="transmembrane region" description="Helical" evidence="4">
    <location>
        <begin position="64"/>
        <end position="86"/>
    </location>
</feature>
<keyword evidence="3" id="KW-0804">Transcription</keyword>
<dbReference type="GO" id="GO:0003700">
    <property type="term" value="F:DNA-binding transcription factor activity"/>
    <property type="evidence" value="ECO:0007669"/>
    <property type="project" value="InterPro"/>
</dbReference>
<dbReference type="PANTHER" id="PTHR43280:SF29">
    <property type="entry name" value="ARAC-FAMILY TRANSCRIPTIONAL REGULATOR"/>
    <property type="match status" value="1"/>
</dbReference>
<dbReference type="RefSeq" id="WP_162446029.1">
    <property type="nucleotide sequence ID" value="NZ_CP048222.1"/>
</dbReference>
<feature type="transmembrane region" description="Helical" evidence="4">
    <location>
        <begin position="205"/>
        <end position="228"/>
    </location>
</feature>
<evidence type="ECO:0000259" key="5">
    <source>
        <dbReference type="PROSITE" id="PS01124"/>
    </source>
</evidence>
<accession>A0A6C0GPR5</accession>
<dbReference type="PROSITE" id="PS00041">
    <property type="entry name" value="HTH_ARAC_FAMILY_1"/>
    <property type="match status" value="1"/>
</dbReference>
<dbReference type="SMART" id="SM00342">
    <property type="entry name" value="HTH_ARAC"/>
    <property type="match status" value="1"/>
</dbReference>
<evidence type="ECO:0000256" key="1">
    <source>
        <dbReference type="ARBA" id="ARBA00023015"/>
    </source>
</evidence>
<dbReference type="KEGG" id="rhoz:GXP67_27080"/>
<evidence type="ECO:0000256" key="2">
    <source>
        <dbReference type="ARBA" id="ARBA00023125"/>
    </source>
</evidence>
<protein>
    <submittedName>
        <fullName evidence="6">AraC family transcriptional regulator</fullName>
    </submittedName>
</protein>
<proteinExistence type="predicted"/>
<dbReference type="InterPro" id="IPR009057">
    <property type="entry name" value="Homeodomain-like_sf"/>
</dbReference>
<keyword evidence="4" id="KW-0472">Membrane</keyword>
<keyword evidence="2" id="KW-0238">DNA-binding</keyword>
<gene>
    <name evidence="6" type="ORF">GXP67_27080</name>
</gene>
<feature type="domain" description="HTH araC/xylS-type" evidence="5">
    <location>
        <begin position="256"/>
        <end position="360"/>
    </location>
</feature>
<dbReference type="InterPro" id="IPR018062">
    <property type="entry name" value="HTH_AraC-typ_CS"/>
</dbReference>
<dbReference type="AlphaFoldDB" id="A0A6C0GPR5"/>
<feature type="transmembrane region" description="Helical" evidence="4">
    <location>
        <begin position="174"/>
        <end position="199"/>
    </location>
</feature>
<keyword evidence="4" id="KW-0812">Transmembrane</keyword>
<organism evidence="6 7">
    <name type="scientific">Rhodocytophaga rosea</name>
    <dbReference type="NCBI Taxonomy" id="2704465"/>
    <lineage>
        <taxon>Bacteria</taxon>
        <taxon>Pseudomonadati</taxon>
        <taxon>Bacteroidota</taxon>
        <taxon>Cytophagia</taxon>
        <taxon>Cytophagales</taxon>
        <taxon>Rhodocytophagaceae</taxon>
        <taxon>Rhodocytophaga</taxon>
    </lineage>
</organism>
<name>A0A6C0GPR5_9BACT</name>
<dbReference type="InterPro" id="IPR018060">
    <property type="entry name" value="HTH_AraC"/>
</dbReference>
<evidence type="ECO:0000256" key="4">
    <source>
        <dbReference type="SAM" id="Phobius"/>
    </source>
</evidence>
<dbReference type="GO" id="GO:0043565">
    <property type="term" value="F:sequence-specific DNA binding"/>
    <property type="evidence" value="ECO:0007669"/>
    <property type="project" value="InterPro"/>
</dbReference>
<dbReference type="SUPFAM" id="SSF46689">
    <property type="entry name" value="Homeodomain-like"/>
    <property type="match status" value="1"/>
</dbReference>
<evidence type="ECO:0000313" key="7">
    <source>
        <dbReference type="Proteomes" id="UP000480178"/>
    </source>
</evidence>
<dbReference type="Gene3D" id="1.10.10.60">
    <property type="entry name" value="Homeodomain-like"/>
    <property type="match status" value="2"/>
</dbReference>
<dbReference type="Pfam" id="PF12833">
    <property type="entry name" value="HTH_18"/>
    <property type="match status" value="1"/>
</dbReference>
<feature type="transmembrane region" description="Helical" evidence="4">
    <location>
        <begin position="130"/>
        <end position="153"/>
    </location>
</feature>
<keyword evidence="4" id="KW-1133">Transmembrane helix</keyword>
<dbReference type="Proteomes" id="UP000480178">
    <property type="component" value="Chromosome"/>
</dbReference>
<keyword evidence="1" id="KW-0805">Transcription regulation</keyword>
<dbReference type="EMBL" id="CP048222">
    <property type="protein sequence ID" value="QHT70046.1"/>
    <property type="molecule type" value="Genomic_DNA"/>
</dbReference>
<evidence type="ECO:0000313" key="6">
    <source>
        <dbReference type="EMBL" id="QHT70046.1"/>
    </source>
</evidence>
<keyword evidence="7" id="KW-1185">Reference proteome</keyword>
<dbReference type="PANTHER" id="PTHR43280">
    <property type="entry name" value="ARAC-FAMILY TRANSCRIPTIONAL REGULATOR"/>
    <property type="match status" value="1"/>
</dbReference>
<evidence type="ECO:0000256" key="3">
    <source>
        <dbReference type="ARBA" id="ARBA00023163"/>
    </source>
</evidence>
<feature type="transmembrane region" description="Helical" evidence="4">
    <location>
        <begin position="6"/>
        <end position="26"/>
    </location>
</feature>
<reference evidence="6 7" key="1">
    <citation type="submission" date="2020-01" db="EMBL/GenBank/DDBJ databases">
        <authorList>
            <person name="Kim M.K."/>
        </authorList>
    </citation>
    <scope>NUCLEOTIDE SEQUENCE [LARGE SCALE GENOMIC DNA]</scope>
    <source>
        <strain evidence="6 7">172606-1</strain>
    </source>
</reference>
<dbReference type="PROSITE" id="PS01124">
    <property type="entry name" value="HTH_ARAC_FAMILY_2"/>
    <property type="match status" value="1"/>
</dbReference>
<feature type="transmembrane region" description="Helical" evidence="4">
    <location>
        <begin position="98"/>
        <end position="118"/>
    </location>
</feature>